<keyword evidence="4" id="KW-1185">Reference proteome</keyword>
<dbReference type="PANTHER" id="PTHR33734:SF22">
    <property type="entry name" value="MEMBRANE-BOUND LYTIC MUREIN TRANSGLYCOSYLASE D"/>
    <property type="match status" value="1"/>
</dbReference>
<proteinExistence type="predicted"/>
<evidence type="ECO:0000256" key="1">
    <source>
        <dbReference type="SAM" id="SignalP"/>
    </source>
</evidence>
<accession>A0A6I6JUI8</accession>
<evidence type="ECO:0000313" key="3">
    <source>
        <dbReference type="EMBL" id="QGY46726.1"/>
    </source>
</evidence>
<dbReference type="InterPro" id="IPR036779">
    <property type="entry name" value="LysM_dom_sf"/>
</dbReference>
<feature type="chain" id="PRO_5026214758" evidence="1">
    <location>
        <begin position="26"/>
        <end position="516"/>
    </location>
</feature>
<feature type="signal peptide" evidence="1">
    <location>
        <begin position="1"/>
        <end position="25"/>
    </location>
</feature>
<evidence type="ECO:0000313" key="4">
    <source>
        <dbReference type="Proteomes" id="UP000428260"/>
    </source>
</evidence>
<feature type="domain" description="LysM" evidence="2">
    <location>
        <begin position="374"/>
        <end position="418"/>
    </location>
</feature>
<name>A0A6I6JUI8_9BACT</name>
<sequence length="516" mass="58778">MNLNIKNIVLILLVVSLICTSRINAQSDTIPGNYFSTFTENIKQISDLYFFSQKELYPGKFTFKNTTDFSEAYKSLHFPVFPGAIDKSEEYFSFLNSLADERKKNLVQLFSFYEKDFETEFKKEGLPVELKYLAPAISALNVHSTGEGKRAGIWHLSHFQALLNGGEVTRLVDERLDVIRSTGIAARDLKQNLEIYNNTELAVLAFISGNTAVKNAIHFAGESSGTASVLSHLPGKVAEQIAAFQAMAAFLNTSRFIPEPGFYQKKNAPDTVRIYRQLHFKQIEKVIGISAEQISDLNPEYKYSIVPENSKGRRVALPKGKRDDFVLWNDSINNAIDSSYFQLITQKIEYPPAPNRQYLGEPVKDLEIEGKTKIKYRLKTGDVLGIIAETYDVRIADLKYWNNIVNERRIQAGQVIDIFIPDDQADYYRNLVNQTAEKPNEKEDVIDRIQSTTALKVYEQFDTNQKIEHVVKNGESPFVIAKQYEGVTPELILEWNNIDNPRKIQIGQKLIIHPRK</sequence>
<dbReference type="Pfam" id="PF01464">
    <property type="entry name" value="SLT"/>
    <property type="match status" value="1"/>
</dbReference>
<dbReference type="PROSITE" id="PS51782">
    <property type="entry name" value="LYSM"/>
    <property type="match status" value="2"/>
</dbReference>
<dbReference type="AlphaFoldDB" id="A0A6I6JUI8"/>
<dbReference type="KEGG" id="mcos:GM418_24635"/>
<dbReference type="GO" id="GO:0008932">
    <property type="term" value="F:lytic endotransglycosylase activity"/>
    <property type="evidence" value="ECO:0007669"/>
    <property type="project" value="TreeGrafter"/>
</dbReference>
<organism evidence="3 4">
    <name type="scientific">Maribellus comscasis</name>
    <dbReference type="NCBI Taxonomy" id="2681766"/>
    <lineage>
        <taxon>Bacteria</taxon>
        <taxon>Pseudomonadati</taxon>
        <taxon>Bacteroidota</taxon>
        <taxon>Bacteroidia</taxon>
        <taxon>Marinilabiliales</taxon>
        <taxon>Prolixibacteraceae</taxon>
        <taxon>Maribellus</taxon>
    </lineage>
</organism>
<dbReference type="Proteomes" id="UP000428260">
    <property type="component" value="Chromosome"/>
</dbReference>
<dbReference type="RefSeq" id="WP_158869903.1">
    <property type="nucleotide sequence ID" value="NZ_CP046401.1"/>
</dbReference>
<dbReference type="InterPro" id="IPR008258">
    <property type="entry name" value="Transglycosylase_SLT_dom_1"/>
</dbReference>
<feature type="domain" description="LysM" evidence="2">
    <location>
        <begin position="467"/>
        <end position="512"/>
    </location>
</feature>
<dbReference type="InterPro" id="IPR018392">
    <property type="entry name" value="LysM"/>
</dbReference>
<evidence type="ECO:0000259" key="2">
    <source>
        <dbReference type="PROSITE" id="PS51782"/>
    </source>
</evidence>
<protein>
    <submittedName>
        <fullName evidence="3">LysM peptidoglycan-binding domain-containing protein</fullName>
    </submittedName>
</protein>
<gene>
    <name evidence="3" type="ORF">GM418_24635</name>
</gene>
<keyword evidence="1" id="KW-0732">Signal</keyword>
<dbReference type="EMBL" id="CP046401">
    <property type="protein sequence ID" value="QGY46726.1"/>
    <property type="molecule type" value="Genomic_DNA"/>
</dbReference>
<reference evidence="3 4" key="1">
    <citation type="submission" date="2019-11" db="EMBL/GenBank/DDBJ databases">
        <authorList>
            <person name="Zheng R.K."/>
            <person name="Sun C.M."/>
        </authorList>
    </citation>
    <scope>NUCLEOTIDE SEQUENCE [LARGE SCALE GENOMIC DNA]</scope>
    <source>
        <strain evidence="3 4">WC007</strain>
    </source>
</reference>
<dbReference type="SUPFAM" id="SSF53955">
    <property type="entry name" value="Lysozyme-like"/>
    <property type="match status" value="1"/>
</dbReference>
<dbReference type="Pfam" id="PF01476">
    <property type="entry name" value="LysM"/>
    <property type="match status" value="2"/>
</dbReference>
<dbReference type="SMART" id="SM00257">
    <property type="entry name" value="LysM"/>
    <property type="match status" value="2"/>
</dbReference>
<dbReference type="Gene3D" id="3.10.350.10">
    <property type="entry name" value="LysM domain"/>
    <property type="match status" value="2"/>
</dbReference>
<dbReference type="PANTHER" id="PTHR33734">
    <property type="entry name" value="LYSM DOMAIN-CONTAINING GPI-ANCHORED PROTEIN 2"/>
    <property type="match status" value="1"/>
</dbReference>
<dbReference type="InterPro" id="IPR023346">
    <property type="entry name" value="Lysozyme-like_dom_sf"/>
</dbReference>
<dbReference type="SUPFAM" id="SSF54106">
    <property type="entry name" value="LysM domain"/>
    <property type="match status" value="2"/>
</dbReference>
<dbReference type="CDD" id="cd00118">
    <property type="entry name" value="LysM"/>
    <property type="match status" value="2"/>
</dbReference>